<evidence type="ECO:0000313" key="2">
    <source>
        <dbReference type="Proteomes" id="UP000516304"/>
    </source>
</evidence>
<dbReference type="KEGG" id="tcq:TIRI35C_0779"/>
<dbReference type="AlphaFoldDB" id="A0A7G2D632"/>
<proteinExistence type="predicted"/>
<dbReference type="RefSeq" id="WP_188201812.1">
    <property type="nucleotide sequence ID" value="NZ_LR881183.1"/>
</dbReference>
<name>A0A7G2D632_9EURY</name>
<protein>
    <submittedName>
        <fullName evidence="1">Membrane protein, conserved</fullName>
    </submittedName>
</protein>
<organism evidence="1 2">
    <name type="scientific">Thermococcus camini</name>
    <dbReference type="NCBI Taxonomy" id="2016373"/>
    <lineage>
        <taxon>Archaea</taxon>
        <taxon>Methanobacteriati</taxon>
        <taxon>Methanobacteriota</taxon>
        <taxon>Thermococci</taxon>
        <taxon>Thermococcales</taxon>
        <taxon>Thermococcaceae</taxon>
        <taxon>Thermococcus</taxon>
    </lineage>
</organism>
<keyword evidence="2" id="KW-1185">Reference proteome</keyword>
<gene>
    <name evidence="1" type="ORF">TIRI35C_0779</name>
</gene>
<sequence>MNQKKLAVILIALILVVAPISYLVYSYHNFGSLVNPGTPKASDRYIIIYTPSAQFYTLTAEEYQKLIEDGNSPPAGSKLFNITVDSYITGSPGVDLNLTLRSVYKQFTIVMGDPSVINCKDNPQLYVGDCRYRTLAVSEISGVVASIFAANYYVKGINMGYDNVTAKQYAFNQTQLGYRKTYLNFWTKVDLGRGKIGNEGHLAVLLIGPAEGAKENRIFTPRRGVLVIEGTTDETLRAEVVLIENIISFKWPEGNETRTINITGG</sequence>
<dbReference type="GeneID" id="58918520"/>
<evidence type="ECO:0000313" key="1">
    <source>
        <dbReference type="EMBL" id="CAD5243933.1"/>
    </source>
</evidence>
<reference evidence="1 2" key="1">
    <citation type="submission" date="2020-09" db="EMBL/GenBank/DDBJ databases">
        <authorList>
            <person name="Courtine D."/>
        </authorList>
    </citation>
    <scope>NUCLEOTIDE SEQUENCE [LARGE SCALE GENOMIC DNA]</scope>
    <source>
        <strain evidence="1 2">IRI35c</strain>
    </source>
</reference>
<dbReference type="Proteomes" id="UP000516304">
    <property type="component" value="Chromosome TIRI35C"/>
</dbReference>
<dbReference type="EMBL" id="LR881183">
    <property type="protein sequence ID" value="CAD5243933.1"/>
    <property type="molecule type" value="Genomic_DNA"/>
</dbReference>
<accession>A0A7G2D632</accession>